<dbReference type="RefSeq" id="XP_001314220.1">
    <property type="nucleotide sequence ID" value="XM_001314206.1"/>
</dbReference>
<dbReference type="VEuPathDB" id="TrichDB:TVAGG3_0328790"/>
<dbReference type="InParanoid" id="A2F0J9"/>
<name>A2F0J9_TRIV3</name>
<evidence type="ECO:0000313" key="4">
    <source>
        <dbReference type="Proteomes" id="UP000001542"/>
    </source>
</evidence>
<feature type="transmembrane region" description="Helical" evidence="2">
    <location>
        <begin position="95"/>
        <end position="118"/>
    </location>
</feature>
<keyword evidence="2" id="KW-0812">Transmembrane</keyword>
<dbReference type="PANTHER" id="PTHR46155">
    <property type="entry name" value="BIFUNCTIONAL INHIBITOR/LIPID-TRANSFER PROTEIN/SEED STORAGE 2S ALBUMIN SUPERFAMILY PROTEIN"/>
    <property type="match status" value="1"/>
</dbReference>
<feature type="region of interest" description="Disordered" evidence="1">
    <location>
        <begin position="33"/>
        <end position="90"/>
    </location>
</feature>
<keyword evidence="2" id="KW-0472">Membrane</keyword>
<keyword evidence="4" id="KW-1185">Reference proteome</keyword>
<proteinExistence type="predicted"/>
<organism evidence="3 4">
    <name type="scientific">Trichomonas vaginalis (strain ATCC PRA-98 / G3)</name>
    <dbReference type="NCBI Taxonomy" id="412133"/>
    <lineage>
        <taxon>Eukaryota</taxon>
        <taxon>Metamonada</taxon>
        <taxon>Parabasalia</taxon>
        <taxon>Trichomonadida</taxon>
        <taxon>Trichomonadidae</taxon>
        <taxon>Trichomonas</taxon>
    </lineage>
</organism>
<dbReference type="VEuPathDB" id="TrichDB:TVAG_025770"/>
<dbReference type="KEGG" id="tva:4759405"/>
<protein>
    <submittedName>
        <fullName evidence="3">Uncharacterized protein</fullName>
    </submittedName>
</protein>
<reference evidence="3" key="2">
    <citation type="journal article" date="2007" name="Science">
        <title>Draft genome sequence of the sexually transmitted pathogen Trichomonas vaginalis.</title>
        <authorList>
            <person name="Carlton J.M."/>
            <person name="Hirt R.P."/>
            <person name="Silva J.C."/>
            <person name="Delcher A.L."/>
            <person name="Schatz M."/>
            <person name="Zhao Q."/>
            <person name="Wortman J.R."/>
            <person name="Bidwell S.L."/>
            <person name="Alsmark U.C.M."/>
            <person name="Besteiro S."/>
            <person name="Sicheritz-Ponten T."/>
            <person name="Noel C.J."/>
            <person name="Dacks J.B."/>
            <person name="Foster P.G."/>
            <person name="Simillion C."/>
            <person name="Van de Peer Y."/>
            <person name="Miranda-Saavedra D."/>
            <person name="Barton G.J."/>
            <person name="Westrop G.D."/>
            <person name="Mueller S."/>
            <person name="Dessi D."/>
            <person name="Fiori P.L."/>
            <person name="Ren Q."/>
            <person name="Paulsen I."/>
            <person name="Zhang H."/>
            <person name="Bastida-Corcuera F.D."/>
            <person name="Simoes-Barbosa A."/>
            <person name="Brown M.T."/>
            <person name="Hayes R.D."/>
            <person name="Mukherjee M."/>
            <person name="Okumura C.Y."/>
            <person name="Schneider R."/>
            <person name="Smith A.J."/>
            <person name="Vanacova S."/>
            <person name="Villalvazo M."/>
            <person name="Haas B.J."/>
            <person name="Pertea M."/>
            <person name="Feldblyum T.V."/>
            <person name="Utterback T.R."/>
            <person name="Shu C.L."/>
            <person name="Osoegawa K."/>
            <person name="de Jong P.J."/>
            <person name="Hrdy I."/>
            <person name="Horvathova L."/>
            <person name="Zubacova Z."/>
            <person name="Dolezal P."/>
            <person name="Malik S.B."/>
            <person name="Logsdon J.M. Jr."/>
            <person name="Henze K."/>
            <person name="Gupta A."/>
            <person name="Wang C.C."/>
            <person name="Dunne R.L."/>
            <person name="Upcroft J.A."/>
            <person name="Upcroft P."/>
            <person name="White O."/>
            <person name="Salzberg S.L."/>
            <person name="Tang P."/>
            <person name="Chiu C.-H."/>
            <person name="Lee Y.-S."/>
            <person name="Embley T.M."/>
            <person name="Coombs G.H."/>
            <person name="Mottram J.C."/>
            <person name="Tachezy J."/>
            <person name="Fraser-Liggett C.M."/>
            <person name="Johnson P.J."/>
        </authorList>
    </citation>
    <scope>NUCLEOTIDE SEQUENCE [LARGE SCALE GENOMIC DNA]</scope>
    <source>
        <strain evidence="3">G3</strain>
    </source>
</reference>
<feature type="compositionally biased region" description="Acidic residues" evidence="1">
    <location>
        <begin position="130"/>
        <end position="140"/>
    </location>
</feature>
<keyword evidence="2" id="KW-1133">Transmembrane helix</keyword>
<gene>
    <name evidence="3" type="ORF">TVAG_025770</name>
</gene>
<feature type="region of interest" description="Disordered" evidence="1">
    <location>
        <begin position="124"/>
        <end position="184"/>
    </location>
</feature>
<sequence>MTLRIPIPETLKEGNVKLSVYVKDDSNQKSNEITFNFNLIDDRTKPTPEEKPPVPEPEKQDPSSSSSAKNADKEEEEIAPENQYNGTGKKGNAGLIAGVVVGVLAVIIIAAVIVVLIIKKKNKDAQESDRAEEDEIEMEETQTQVSEVETATVDNPLYSTGLTNPGEIDVFDDGFEESDSGNKV</sequence>
<feature type="compositionally biased region" description="Low complexity" evidence="1">
    <location>
        <begin position="141"/>
        <end position="153"/>
    </location>
</feature>
<evidence type="ECO:0000256" key="2">
    <source>
        <dbReference type="SAM" id="Phobius"/>
    </source>
</evidence>
<feature type="compositionally biased region" description="Acidic residues" evidence="1">
    <location>
        <begin position="169"/>
        <end position="184"/>
    </location>
</feature>
<dbReference type="SMR" id="A2F0J9"/>
<dbReference type="EMBL" id="DS113563">
    <property type="protein sequence ID" value="EAY01579.1"/>
    <property type="molecule type" value="Genomic_DNA"/>
</dbReference>
<accession>A2F0J9</accession>
<dbReference type="PANTHER" id="PTHR46155:SF1">
    <property type="entry name" value="BIFUNCTIONAL INHIBITOR_LIPID-TRANSFER PROTEIN_SEED STORAGE 2S ALBUMIN SUPERFAMILY PROTEIN"/>
    <property type="match status" value="1"/>
</dbReference>
<feature type="compositionally biased region" description="Basic and acidic residues" evidence="1">
    <location>
        <begin position="40"/>
        <end position="61"/>
    </location>
</feature>
<evidence type="ECO:0000313" key="3">
    <source>
        <dbReference type="EMBL" id="EAY01579.1"/>
    </source>
</evidence>
<dbReference type="AlphaFoldDB" id="A2F0J9"/>
<dbReference type="Proteomes" id="UP000001542">
    <property type="component" value="Unassembled WGS sequence"/>
</dbReference>
<evidence type="ECO:0000256" key="1">
    <source>
        <dbReference type="SAM" id="MobiDB-lite"/>
    </source>
</evidence>
<reference evidence="3" key="1">
    <citation type="submission" date="2006-10" db="EMBL/GenBank/DDBJ databases">
        <authorList>
            <person name="Amadeo P."/>
            <person name="Zhao Q."/>
            <person name="Wortman J."/>
            <person name="Fraser-Liggett C."/>
            <person name="Carlton J."/>
        </authorList>
    </citation>
    <scope>NUCLEOTIDE SEQUENCE</scope>
    <source>
        <strain evidence="3">G3</strain>
    </source>
</reference>